<dbReference type="OrthoDB" id="1430532at2"/>
<dbReference type="EMBL" id="JAUSUU010000006">
    <property type="protein sequence ID" value="MDQ0335821.1"/>
    <property type="molecule type" value="Genomic_DNA"/>
</dbReference>
<accession>A0A9X0YKG1</accession>
<dbReference type="AlphaFoldDB" id="A0A9X0YKG1"/>
<comment type="caution">
    <text evidence="1">The sequence shown here is derived from an EMBL/GenBank/DDBJ whole genome shotgun (WGS) entry which is preliminary data.</text>
</comment>
<dbReference type="EMBL" id="JAGGJQ010000005">
    <property type="protein sequence ID" value="MBP1840221.1"/>
    <property type="molecule type" value="Genomic_DNA"/>
</dbReference>
<protein>
    <submittedName>
        <fullName evidence="1">Uncharacterized protein</fullName>
    </submittedName>
</protein>
<organism evidence="1 3">
    <name type="scientific">Formosa algae</name>
    <dbReference type="NCBI Taxonomy" id="225843"/>
    <lineage>
        <taxon>Bacteria</taxon>
        <taxon>Pseudomonadati</taxon>
        <taxon>Bacteroidota</taxon>
        <taxon>Flavobacteriia</taxon>
        <taxon>Flavobacteriales</taxon>
        <taxon>Flavobacteriaceae</taxon>
        <taxon>Formosa</taxon>
    </lineage>
</organism>
<evidence type="ECO:0000313" key="2">
    <source>
        <dbReference type="EMBL" id="MDQ0335821.1"/>
    </source>
</evidence>
<evidence type="ECO:0000313" key="3">
    <source>
        <dbReference type="Proteomes" id="UP001138672"/>
    </source>
</evidence>
<evidence type="ECO:0000313" key="4">
    <source>
        <dbReference type="Proteomes" id="UP001231587"/>
    </source>
</evidence>
<dbReference type="Proteomes" id="UP001231587">
    <property type="component" value="Unassembled WGS sequence"/>
</dbReference>
<dbReference type="Proteomes" id="UP001138672">
    <property type="component" value="Unassembled WGS sequence"/>
</dbReference>
<evidence type="ECO:0000313" key="1">
    <source>
        <dbReference type="EMBL" id="MBP1840221.1"/>
    </source>
</evidence>
<dbReference type="InterPro" id="IPR054207">
    <property type="entry name" value="DUF6913"/>
</dbReference>
<name>A0A9X0YKG1_9FLAO</name>
<sequence length="172" mass="19697">MILKGFREKSNKKYFNKLLANRKISNTSKHIESLGVILNIDEFSNTEAIESISKLLKIKPNSFKILAFSMSEEGNDGHGFPVFTAKDIGWSGKIKNPELELFLNNEFDALISYYFTDNLDLKVLTAKVKSDLKIGVLQEEQRLNDLIINVNPDAIEVFKRELLKYLSILKRI</sequence>
<dbReference type="Pfam" id="PF21857">
    <property type="entry name" value="DUF6913"/>
    <property type="match status" value="1"/>
</dbReference>
<gene>
    <name evidence="1" type="ORF">J2Z56_002148</name>
    <name evidence="2" type="ORF">J2Z57_002272</name>
</gene>
<dbReference type="RefSeq" id="WP_057780338.1">
    <property type="nucleotide sequence ID" value="NZ_JAGGJQ010000005.1"/>
</dbReference>
<reference evidence="1" key="1">
    <citation type="submission" date="2021-03" db="EMBL/GenBank/DDBJ databases">
        <title>Genomic Encyclopedia of Type Strains, Phase IV (KMG-IV): sequencing the most valuable type-strain genomes for metagenomic binning, comparative biology and taxonomic classification.</title>
        <authorList>
            <person name="Goeker M."/>
        </authorList>
    </citation>
    <scope>NUCLEOTIDE SEQUENCE</scope>
    <source>
        <strain evidence="1">DSM 15523</strain>
        <strain evidence="2 4">DSM 16476</strain>
    </source>
</reference>
<keyword evidence="4" id="KW-1185">Reference proteome</keyword>
<proteinExistence type="predicted"/>